<evidence type="ECO:0000313" key="2">
    <source>
        <dbReference type="Proteomes" id="UP001476798"/>
    </source>
</evidence>
<evidence type="ECO:0008006" key="3">
    <source>
        <dbReference type="Google" id="ProtNLM"/>
    </source>
</evidence>
<sequence>MSRISVIQVFRIGILTLPSLLGSPFSARRLANVSSVSEMQVSALVIRSVHSQPRFSFLLLRQVLHPICLRTPHCPGSKKHACLLQIRNHRAVLAPQGNYHNPGALSSLVMSQKQARSFFTAWAVRRCRGNSI</sequence>
<name>A0ABV0PIQ2_9TELE</name>
<proteinExistence type="predicted"/>
<dbReference type="Proteomes" id="UP001476798">
    <property type="component" value="Unassembled WGS sequence"/>
</dbReference>
<dbReference type="EMBL" id="JAHRIO010075630">
    <property type="protein sequence ID" value="MEQ2183365.1"/>
    <property type="molecule type" value="Genomic_DNA"/>
</dbReference>
<organism evidence="1 2">
    <name type="scientific">Goodea atripinnis</name>
    <dbReference type="NCBI Taxonomy" id="208336"/>
    <lineage>
        <taxon>Eukaryota</taxon>
        <taxon>Metazoa</taxon>
        <taxon>Chordata</taxon>
        <taxon>Craniata</taxon>
        <taxon>Vertebrata</taxon>
        <taxon>Euteleostomi</taxon>
        <taxon>Actinopterygii</taxon>
        <taxon>Neopterygii</taxon>
        <taxon>Teleostei</taxon>
        <taxon>Neoteleostei</taxon>
        <taxon>Acanthomorphata</taxon>
        <taxon>Ovalentaria</taxon>
        <taxon>Atherinomorphae</taxon>
        <taxon>Cyprinodontiformes</taxon>
        <taxon>Goodeidae</taxon>
        <taxon>Goodea</taxon>
    </lineage>
</organism>
<accession>A0ABV0PIQ2</accession>
<gene>
    <name evidence="1" type="ORF">GOODEAATRI_031888</name>
</gene>
<protein>
    <recommendedName>
        <fullName evidence="3">Secreted protein</fullName>
    </recommendedName>
</protein>
<comment type="caution">
    <text evidence="1">The sequence shown here is derived from an EMBL/GenBank/DDBJ whole genome shotgun (WGS) entry which is preliminary data.</text>
</comment>
<keyword evidence="2" id="KW-1185">Reference proteome</keyword>
<evidence type="ECO:0000313" key="1">
    <source>
        <dbReference type="EMBL" id="MEQ2183365.1"/>
    </source>
</evidence>
<reference evidence="1 2" key="1">
    <citation type="submission" date="2021-06" db="EMBL/GenBank/DDBJ databases">
        <authorList>
            <person name="Palmer J.M."/>
        </authorList>
    </citation>
    <scope>NUCLEOTIDE SEQUENCE [LARGE SCALE GENOMIC DNA]</scope>
    <source>
        <strain evidence="1 2">GA_2019</strain>
        <tissue evidence="1">Muscle</tissue>
    </source>
</reference>